<feature type="non-terminal residue" evidence="1">
    <location>
        <position position="88"/>
    </location>
</feature>
<protein>
    <submittedName>
        <fullName evidence="1">Uncharacterized protein</fullName>
    </submittedName>
</protein>
<dbReference type="Proteomes" id="UP000824469">
    <property type="component" value="Unassembled WGS sequence"/>
</dbReference>
<evidence type="ECO:0000313" key="2">
    <source>
        <dbReference type="Proteomes" id="UP000824469"/>
    </source>
</evidence>
<comment type="caution">
    <text evidence="1">The sequence shown here is derived from an EMBL/GenBank/DDBJ whole genome shotgun (WGS) entry which is preliminary data.</text>
</comment>
<organism evidence="1 2">
    <name type="scientific">Taxus chinensis</name>
    <name type="common">Chinese yew</name>
    <name type="synonym">Taxus wallichiana var. chinensis</name>
    <dbReference type="NCBI Taxonomy" id="29808"/>
    <lineage>
        <taxon>Eukaryota</taxon>
        <taxon>Viridiplantae</taxon>
        <taxon>Streptophyta</taxon>
        <taxon>Embryophyta</taxon>
        <taxon>Tracheophyta</taxon>
        <taxon>Spermatophyta</taxon>
        <taxon>Pinopsida</taxon>
        <taxon>Pinidae</taxon>
        <taxon>Conifers II</taxon>
        <taxon>Cupressales</taxon>
        <taxon>Taxaceae</taxon>
        <taxon>Taxus</taxon>
    </lineage>
</organism>
<evidence type="ECO:0000313" key="1">
    <source>
        <dbReference type="EMBL" id="KAH9308277.1"/>
    </source>
</evidence>
<keyword evidence="2" id="KW-1185">Reference proteome</keyword>
<name>A0AA38FQD1_TAXCH</name>
<reference evidence="1 2" key="1">
    <citation type="journal article" date="2021" name="Nat. Plants">
        <title>The Taxus genome provides insights into paclitaxel biosynthesis.</title>
        <authorList>
            <person name="Xiong X."/>
            <person name="Gou J."/>
            <person name="Liao Q."/>
            <person name="Li Y."/>
            <person name="Zhou Q."/>
            <person name="Bi G."/>
            <person name="Li C."/>
            <person name="Du R."/>
            <person name="Wang X."/>
            <person name="Sun T."/>
            <person name="Guo L."/>
            <person name="Liang H."/>
            <person name="Lu P."/>
            <person name="Wu Y."/>
            <person name="Zhang Z."/>
            <person name="Ro D.K."/>
            <person name="Shang Y."/>
            <person name="Huang S."/>
            <person name="Yan J."/>
        </authorList>
    </citation>
    <scope>NUCLEOTIDE SEQUENCE [LARGE SCALE GENOMIC DNA]</scope>
    <source>
        <strain evidence="1">Ta-2019</strain>
    </source>
</reference>
<accession>A0AA38FQD1</accession>
<dbReference type="AlphaFoldDB" id="A0AA38FQD1"/>
<sequence length="88" mass="10029">MREMSFRNGITDGRLRKIFKIFCDENLVAIKAVLGEDFMVTEGWPQVNSGVVSVFIENLLVLHPVKAQVIKLAVFWVKLAFYGNLVEE</sequence>
<gene>
    <name evidence="1" type="ORF">KI387_036188</name>
</gene>
<proteinExistence type="predicted"/>
<dbReference type="EMBL" id="JAHRHJ020000007">
    <property type="protein sequence ID" value="KAH9308277.1"/>
    <property type="molecule type" value="Genomic_DNA"/>
</dbReference>